<gene>
    <name evidence="1" type="ORF">ACFO3S_10770</name>
</gene>
<sequence length="338" mass="37799">MPPDNEHEARETDFLGLPAVRLENEHLIAVVAPGWGSRVVSLRSREAETELLRIPASLDEYEEAPMLFGVPVLFPPNRIEDGKFSFGGSAYRFDRNDAATGCHAHGLVHDKPWETVSLRRDEREAVLVTELVSSRYPEVTRQFPPPFRLTMTLALKGSVLTQTVEILNESGIVFPWGLGYHTTFRFPFGDRAEAESCLFSATVGRRWQLNERLLPTGRLENDPRCGPLREGMPLKGVLLDDVFQAAGEGRNEAVLTDREAGLRVTYRTDETFRHWVLHNGDGQGGYLCPEPYTCVTNAFNLPLGPDVTGLQTLRPGERRTVSCEIEVEWAPRGEGASR</sequence>
<keyword evidence="2" id="KW-1185">Reference proteome</keyword>
<dbReference type="Gene3D" id="2.70.98.10">
    <property type="match status" value="1"/>
</dbReference>
<dbReference type="Pfam" id="PF01263">
    <property type="entry name" value="Aldose_epim"/>
    <property type="match status" value="1"/>
</dbReference>
<dbReference type="CDD" id="cd01081">
    <property type="entry name" value="Aldose_epim"/>
    <property type="match status" value="1"/>
</dbReference>
<dbReference type="RefSeq" id="WP_378095253.1">
    <property type="nucleotide sequence ID" value="NZ_JBHSEP010000006.1"/>
</dbReference>
<proteinExistence type="predicted"/>
<dbReference type="InterPro" id="IPR014718">
    <property type="entry name" value="GH-type_carb-bd"/>
</dbReference>
<name>A0ABV9FEW0_9BACL</name>
<evidence type="ECO:0000313" key="1">
    <source>
        <dbReference type="EMBL" id="MFC4598719.1"/>
    </source>
</evidence>
<dbReference type="InterPro" id="IPR011013">
    <property type="entry name" value="Gal_mutarotase_sf_dom"/>
</dbReference>
<dbReference type="SUPFAM" id="SSF74650">
    <property type="entry name" value="Galactose mutarotase-like"/>
    <property type="match status" value="1"/>
</dbReference>
<reference evidence="2" key="1">
    <citation type="journal article" date="2019" name="Int. J. Syst. Evol. Microbiol.">
        <title>The Global Catalogue of Microorganisms (GCM) 10K type strain sequencing project: providing services to taxonomists for standard genome sequencing and annotation.</title>
        <authorList>
            <consortium name="The Broad Institute Genomics Platform"/>
            <consortium name="The Broad Institute Genome Sequencing Center for Infectious Disease"/>
            <person name="Wu L."/>
            <person name="Ma J."/>
        </authorList>
    </citation>
    <scope>NUCLEOTIDE SEQUENCE [LARGE SCALE GENOMIC DNA]</scope>
    <source>
        <strain evidence="2">CCUG 49571</strain>
    </source>
</reference>
<organism evidence="1 2">
    <name type="scientific">Cohnella hongkongensis</name>
    <dbReference type="NCBI Taxonomy" id="178337"/>
    <lineage>
        <taxon>Bacteria</taxon>
        <taxon>Bacillati</taxon>
        <taxon>Bacillota</taxon>
        <taxon>Bacilli</taxon>
        <taxon>Bacillales</taxon>
        <taxon>Paenibacillaceae</taxon>
        <taxon>Cohnella</taxon>
    </lineage>
</organism>
<comment type="caution">
    <text evidence="1">The sequence shown here is derived from an EMBL/GenBank/DDBJ whole genome shotgun (WGS) entry which is preliminary data.</text>
</comment>
<evidence type="ECO:0000313" key="2">
    <source>
        <dbReference type="Proteomes" id="UP001596028"/>
    </source>
</evidence>
<accession>A0ABV9FEW0</accession>
<protein>
    <submittedName>
        <fullName evidence="1">Aldose 1-epimerase</fullName>
    </submittedName>
</protein>
<dbReference type="InterPro" id="IPR008183">
    <property type="entry name" value="Aldose_1/G6P_1-epimerase"/>
</dbReference>
<dbReference type="EMBL" id="JBHSEP010000006">
    <property type="protein sequence ID" value="MFC4598719.1"/>
    <property type="molecule type" value="Genomic_DNA"/>
</dbReference>
<dbReference type="Proteomes" id="UP001596028">
    <property type="component" value="Unassembled WGS sequence"/>
</dbReference>